<evidence type="ECO:0000259" key="12">
    <source>
        <dbReference type="PROSITE" id="PS50221"/>
    </source>
</evidence>
<reference evidence="14 16" key="1">
    <citation type="journal article" date="2009" name="PLoS Biol.">
        <title>Lineage-specific biology revealed by a finished genome assembly of the mouse.</title>
        <authorList>
            <consortium name="Mouse Genome Sequencing Consortium"/>
            <person name="Church D.M."/>
            <person name="Goodstadt L."/>
            <person name="Hillier L.W."/>
            <person name="Zody M.C."/>
            <person name="Goldstein S."/>
            <person name="She X."/>
            <person name="Bult C.J."/>
            <person name="Agarwala R."/>
            <person name="Cherry J.L."/>
            <person name="DiCuccio M."/>
            <person name="Hlavina W."/>
            <person name="Kapustin Y."/>
            <person name="Meric P."/>
            <person name="Maglott D."/>
            <person name="Birtle Z."/>
            <person name="Marques A.C."/>
            <person name="Graves T."/>
            <person name="Zhou S."/>
            <person name="Teague B."/>
            <person name="Potamousis K."/>
            <person name="Churas C."/>
            <person name="Place M."/>
            <person name="Herschleb J."/>
            <person name="Runnheim R."/>
            <person name="Forrest D."/>
            <person name="Amos-Landgraf J."/>
            <person name="Schwartz D.C."/>
            <person name="Cheng Z."/>
            <person name="Lindblad-Toh K."/>
            <person name="Eichler E.E."/>
            <person name="Ponting C.P."/>
        </authorList>
    </citation>
    <scope>NUCLEOTIDE SEQUENCE [LARGE SCALE GENOMIC DNA]</scope>
    <source>
        <strain evidence="14 16">C57BL/6J</strain>
    </source>
</reference>
<evidence type="ECO:0000256" key="11">
    <source>
        <dbReference type="SAM" id="SignalP"/>
    </source>
</evidence>
<dbReference type="FunFam" id="2.60.220.50:FF:000015">
    <property type="entry name" value="Adhesion G protein-coupled receptor F4"/>
    <property type="match status" value="1"/>
</dbReference>
<dbReference type="Ensembl" id="ENSMUST00000170723.8">
    <property type="protein sequence ID" value="ENSMUSP00000133261.2"/>
    <property type="gene ID" value="ENSMUSG00000023918.13"/>
</dbReference>
<dbReference type="PROSITE" id="PS50261">
    <property type="entry name" value="G_PROTEIN_RECEP_F2_4"/>
    <property type="match status" value="1"/>
</dbReference>
<dbReference type="OrthoDB" id="10040049at2759"/>
<dbReference type="FunFam" id="1.20.1070.10:FF:000058">
    <property type="entry name" value="Adhesion G protein-coupled receptor F5"/>
    <property type="match status" value="1"/>
</dbReference>
<dbReference type="GO" id="GO:0004930">
    <property type="term" value="F:G protein-coupled receptor activity"/>
    <property type="evidence" value="ECO:0007669"/>
    <property type="project" value="InterPro"/>
</dbReference>
<dbReference type="PANTHER" id="PTHR45813:SF1">
    <property type="entry name" value="ADHESION G PROTEIN-COUPLED RECEPTOR F4"/>
    <property type="match status" value="1"/>
</dbReference>
<evidence type="ECO:0000256" key="2">
    <source>
        <dbReference type="ARBA" id="ARBA00007343"/>
    </source>
</evidence>
<evidence type="ECO:0000256" key="3">
    <source>
        <dbReference type="ARBA" id="ARBA00022692"/>
    </source>
</evidence>
<dbReference type="InterPro" id="IPR000203">
    <property type="entry name" value="GPS"/>
</dbReference>
<organism evidence="14 16">
    <name type="scientific">Mus musculus</name>
    <name type="common">Mouse</name>
    <dbReference type="NCBI Taxonomy" id="10090"/>
    <lineage>
        <taxon>Eukaryota</taxon>
        <taxon>Metazoa</taxon>
        <taxon>Chordata</taxon>
        <taxon>Craniata</taxon>
        <taxon>Vertebrata</taxon>
        <taxon>Euteleostomi</taxon>
        <taxon>Mammalia</taxon>
        <taxon>Eutheria</taxon>
        <taxon>Euarchontoglires</taxon>
        <taxon>Glires</taxon>
        <taxon>Rodentia</taxon>
        <taxon>Myomorpha</taxon>
        <taxon>Muroidea</taxon>
        <taxon>Muridae</taxon>
        <taxon>Murinae</taxon>
        <taxon>Mus</taxon>
        <taxon>Mus</taxon>
    </lineage>
</organism>
<feature type="transmembrane region" description="Helical" evidence="10">
    <location>
        <begin position="520"/>
        <end position="542"/>
    </location>
</feature>
<evidence type="ECO:0000256" key="7">
    <source>
        <dbReference type="ARBA" id="ARBA00023157"/>
    </source>
</evidence>
<evidence type="ECO:0000256" key="9">
    <source>
        <dbReference type="ARBA" id="ARBA00035627"/>
    </source>
</evidence>
<keyword evidence="16" id="KW-1185">Reference proteome</keyword>
<dbReference type="Pfam" id="PF01825">
    <property type="entry name" value="GPS"/>
    <property type="match status" value="1"/>
</dbReference>
<dbReference type="KEGG" id="mmu:78249"/>
<dbReference type="DNASU" id="78249"/>
<evidence type="ECO:0000313" key="14">
    <source>
        <dbReference type="Ensembl" id="ENSMUSP00000024711.5"/>
    </source>
</evidence>
<evidence type="ECO:0000256" key="6">
    <source>
        <dbReference type="ARBA" id="ARBA00023136"/>
    </source>
</evidence>
<feature type="transmembrane region" description="Helical" evidence="10">
    <location>
        <begin position="562"/>
        <end position="587"/>
    </location>
</feature>
<dbReference type="InterPro" id="IPR051587">
    <property type="entry name" value="Adhesion_GPCR"/>
</dbReference>
<dbReference type="Gene3D" id="2.60.220.50">
    <property type="match status" value="1"/>
</dbReference>
<dbReference type="GO" id="GO:0016020">
    <property type="term" value="C:membrane"/>
    <property type="evidence" value="ECO:0007669"/>
    <property type="project" value="UniProtKB-SubCell"/>
</dbReference>
<evidence type="ECO:0000259" key="13">
    <source>
        <dbReference type="PROSITE" id="PS50261"/>
    </source>
</evidence>
<name>A0A0D9SEG9_MOUSE</name>
<evidence type="ECO:0000256" key="1">
    <source>
        <dbReference type="ARBA" id="ARBA00004141"/>
    </source>
</evidence>
<dbReference type="MGI" id="MGI:1925499">
    <property type="gene designation" value="Adgrf4"/>
</dbReference>
<dbReference type="RefSeq" id="NP_001276430.1">
    <property type="nucleotide sequence ID" value="NM_001289501.1"/>
</dbReference>
<dbReference type="RefSeq" id="NP_001276429.1">
    <property type="nucleotide sequence ID" value="NM_001289500.1"/>
</dbReference>
<dbReference type="SMR" id="A0A0D9SEG9"/>
<evidence type="ECO:0000256" key="8">
    <source>
        <dbReference type="ARBA" id="ARBA00023180"/>
    </source>
</evidence>
<feature type="domain" description="GAIN-B" evidence="12">
    <location>
        <begin position="250"/>
        <end position="401"/>
    </location>
</feature>
<protein>
    <submittedName>
        <fullName evidence="14">Adhesion G protein-coupled receptor F4</fullName>
    </submittedName>
</protein>
<dbReference type="GeneID" id="78249"/>
<dbReference type="BioGRID-ORCS" id="78249">
    <property type="hits" value="1 hit in 77 CRISPR screens"/>
</dbReference>
<dbReference type="RefSeq" id="NP_001276428.1">
    <property type="nucleotide sequence ID" value="NM_001289499.1"/>
</dbReference>
<keyword evidence="8" id="KW-0325">Glycoprotein</keyword>
<dbReference type="PRINTS" id="PR00249">
    <property type="entry name" value="GPCRSECRETIN"/>
</dbReference>
<dbReference type="Antibodypedia" id="1934">
    <property type="antibodies" value="224 antibodies from 29 providers"/>
</dbReference>
<keyword evidence="4 11" id="KW-0732">Signal</keyword>
<evidence type="ECO:0000313" key="16">
    <source>
        <dbReference type="Proteomes" id="UP000000589"/>
    </source>
</evidence>
<dbReference type="VEuPathDB" id="HostDB:ENSMUSG00000023918"/>
<dbReference type="Gene3D" id="1.20.1070.10">
    <property type="entry name" value="Rhodopsin 7-helix transmembrane proteins"/>
    <property type="match status" value="1"/>
</dbReference>
<sequence length="698" mass="77358">MKPWIAMVCCLVFFLTTECSHSKPKTHRKDEDKFQISLQKHEFRPRQGKCDGLCSSSSSCNQSCPWNFRGEIVFTCNQNKWQKTIETCTSLSVDTLFQRIHPAASLSLASSSVFPMSLIGNAAPVHIGNVFQGIQKYCPEDYVCIVDAVKSSAVTSGNIAFIVELLKNISSNLQTSGIHDNVNWKKMKNYGKVANHILGPTAISNWAFIANKNASSDLLESVNSFAKKLQIQGKSESIVDELFIQTKGSRISHSSSEHSLSLSVPRYNATEDVLVVIEIPRQALQELSFNASQAIVVAFPTLGAILKEVHRPNTNLQKPIDDLILSLVLPEGLNEIILTFDKINKSQSTSSQCVSWDPATGQWDESPCTVMSDINSTVKCRCRHTKAVTSFSILMSSKPVKNTILNHITFIGLSISIFSLVLCLVIEAIVWSRVVVTEISYMRHVCIVNIAVSLLTANVWFIIGSNFSANVQEDHKWCVAVTFLCHFFFLSLFFWMLFKALLIVYGILVVFRRMMKSRMMAIGFAIGYGCPLVIAVITVTVTEPGEGYTRKDACWLNWNQTKALFAFAIPALAIVAVNLLVVLAVAINTQRPLIGSSKSQDMAIVFRISKNVAILTPLLGLTWGFGLTTLLEGVHLVFHIIFALLNAFQGFFILLFGTIMDHKIRDALRMRVSSLKGKSRAAEKVSLSPANGSRILNR</sequence>
<keyword evidence="3 10" id="KW-0812">Transmembrane</keyword>
<dbReference type="Bgee" id="ENSMUSG00000023918">
    <property type="expression patterns" value="Expressed in decidua and 38 other cell types or tissues"/>
</dbReference>
<dbReference type="ExpressionAtlas" id="A0A0D9SEG9">
    <property type="expression patterns" value="baseline and differential"/>
</dbReference>
<dbReference type="InterPro" id="IPR017981">
    <property type="entry name" value="GPCR_2-like_7TM"/>
</dbReference>
<dbReference type="RefSeq" id="NP_084343.1">
    <property type="nucleotide sequence ID" value="NM_030067.2"/>
</dbReference>
<feature type="transmembrane region" description="Helical" evidence="10">
    <location>
        <begin position="636"/>
        <end position="660"/>
    </location>
</feature>
<feature type="transmembrane region" description="Helical" evidence="10">
    <location>
        <begin position="608"/>
        <end position="630"/>
    </location>
</feature>
<dbReference type="Ensembl" id="ENSMUST00000167993.8">
    <property type="protein sequence ID" value="ENSMUSP00000132890.2"/>
    <property type="gene ID" value="ENSMUSG00000023918.13"/>
</dbReference>
<dbReference type="OMA" id="CETTLEI"/>
<accession>A0A0D9SEG9</accession>
<reference evidence="14" key="2">
    <citation type="journal article" date="2011" name="PLoS Biol.">
        <title>Modernizing reference genome assemblies.</title>
        <authorList>
            <person name="Church D.M."/>
            <person name="Schneider V.A."/>
            <person name="Graves T."/>
            <person name="Auger K."/>
            <person name="Cunningham F."/>
            <person name="Bouk N."/>
            <person name="Chen H.C."/>
            <person name="Agarwala R."/>
            <person name="McLaren W.M."/>
            <person name="Ritchie G.R."/>
            <person name="Albracht D."/>
            <person name="Kremitzki M."/>
            <person name="Rock S."/>
            <person name="Kotkiewicz H."/>
            <person name="Kremitzki C."/>
            <person name="Wollam A."/>
            <person name="Trani L."/>
            <person name="Fulton L."/>
            <person name="Fulton R."/>
            <person name="Matthews L."/>
            <person name="Whitehead S."/>
            <person name="Chow W."/>
            <person name="Torrance J."/>
            <person name="Dunn M."/>
            <person name="Harden G."/>
            <person name="Threadgold G."/>
            <person name="Wood J."/>
            <person name="Collins J."/>
            <person name="Heath P."/>
            <person name="Griffiths G."/>
            <person name="Pelan S."/>
            <person name="Grafham D."/>
            <person name="Eichler E.E."/>
            <person name="Weinstock G."/>
            <person name="Mardis E.R."/>
            <person name="Wilson R.K."/>
            <person name="Howe K."/>
            <person name="Flicek P."/>
            <person name="Hubbard T."/>
        </authorList>
    </citation>
    <scope>NUCLEOTIDE SEQUENCE [LARGE SCALE GENOMIC DNA]</scope>
    <source>
        <strain evidence="14">C57BL/6J</strain>
    </source>
</reference>
<dbReference type="GO" id="GO:0007166">
    <property type="term" value="P:cell surface receptor signaling pathway"/>
    <property type="evidence" value="ECO:0007669"/>
    <property type="project" value="InterPro"/>
</dbReference>
<dbReference type="Ensembl" id="ENSMUST00000024711.11">
    <property type="protein sequence ID" value="ENSMUSP00000024711.5"/>
    <property type="gene ID" value="ENSMUSG00000023918.13"/>
</dbReference>
<comment type="similarity">
    <text evidence="2">Belongs to the G-protein coupled receptor 2 family. Adhesion G-protein coupled receptor (ADGR) subfamily.</text>
</comment>
<gene>
    <name evidence="14 15" type="primary">Adgrf4</name>
</gene>
<keyword evidence="5 10" id="KW-1133">Transmembrane helix</keyword>
<feature type="signal peptide" evidence="11">
    <location>
        <begin position="1"/>
        <end position="22"/>
    </location>
</feature>
<dbReference type="GeneTree" id="ENSGT00940000161797"/>
<proteinExistence type="inferred from homology"/>
<dbReference type="AlphaFoldDB" id="A0A0D9SEG9"/>
<evidence type="ECO:0000313" key="15">
    <source>
        <dbReference type="MGI" id="MGI:1925499"/>
    </source>
</evidence>
<keyword evidence="6 10" id="KW-0472">Membrane</keyword>
<dbReference type="PANTHER" id="PTHR45813">
    <property type="entry name" value="IG-LIKE DOMAIN-CONTAINING PROTEIN"/>
    <property type="match status" value="1"/>
</dbReference>
<dbReference type="InterPro" id="IPR057244">
    <property type="entry name" value="GAIN_B"/>
</dbReference>
<evidence type="ECO:0000256" key="10">
    <source>
        <dbReference type="SAM" id="Phobius"/>
    </source>
</evidence>
<dbReference type="PROSITE" id="PS50221">
    <property type="entry name" value="GAIN_B"/>
    <property type="match status" value="1"/>
</dbReference>
<feature type="domain" description="G-protein coupled receptors family 2 profile 2" evidence="13">
    <location>
        <begin position="405"/>
        <end position="661"/>
    </location>
</feature>
<keyword evidence="7" id="KW-1015">Disulfide bond</keyword>
<comment type="function">
    <text evidence="9">Orphan receptor.</text>
</comment>
<dbReference type="SMART" id="SM00303">
    <property type="entry name" value="GPS"/>
    <property type="match status" value="1"/>
</dbReference>
<feature type="chain" id="PRO_5015036490" evidence="11">
    <location>
        <begin position="23"/>
        <end position="698"/>
    </location>
</feature>
<dbReference type="RefSeq" id="XP_017173214.1">
    <property type="nucleotide sequence ID" value="XM_017317725.2"/>
</dbReference>
<dbReference type="InterPro" id="IPR046338">
    <property type="entry name" value="GAIN_dom_sf"/>
</dbReference>
<comment type="subcellular location">
    <subcellularLocation>
        <location evidence="1">Membrane</location>
        <topology evidence="1">Multi-pass membrane protein</topology>
    </subcellularLocation>
</comment>
<dbReference type="Proteomes" id="UP000000589">
    <property type="component" value="Chromosome 17"/>
</dbReference>
<feature type="transmembrane region" description="Helical" evidence="10">
    <location>
        <begin position="441"/>
        <end position="463"/>
    </location>
</feature>
<feature type="transmembrane region" description="Helical" evidence="10">
    <location>
        <begin position="404"/>
        <end position="429"/>
    </location>
</feature>
<dbReference type="PRINTS" id="PR01695">
    <property type="entry name" value="IGHEPTARCPTR"/>
</dbReference>
<dbReference type="CTD" id="221393"/>
<reference evidence="14" key="3">
    <citation type="submission" date="2025-05" db="UniProtKB">
        <authorList>
            <consortium name="Ensembl"/>
        </authorList>
    </citation>
    <scope>IDENTIFICATION</scope>
    <source>
        <strain evidence="14">C57BL/6J</strain>
    </source>
</reference>
<feature type="transmembrane region" description="Helical" evidence="10">
    <location>
        <begin position="483"/>
        <end position="508"/>
    </location>
</feature>
<dbReference type="AGR" id="MGI:1925499"/>
<dbReference type="InterPro" id="IPR000832">
    <property type="entry name" value="GPCR_2_secretin-like"/>
</dbReference>
<evidence type="ECO:0000256" key="5">
    <source>
        <dbReference type="ARBA" id="ARBA00022989"/>
    </source>
</evidence>
<dbReference type="Pfam" id="PF00002">
    <property type="entry name" value="7tm_2"/>
    <property type="match status" value="1"/>
</dbReference>
<evidence type="ECO:0000256" key="4">
    <source>
        <dbReference type="ARBA" id="ARBA00022729"/>
    </source>
</evidence>
<dbReference type="InterPro" id="IPR008078">
    <property type="entry name" value="GPCR_2_Ig-hepta-like_rcpt"/>
</dbReference>